<dbReference type="InterPro" id="IPR054579">
    <property type="entry name" value="GCE-like_dom"/>
</dbReference>
<sequence length="420" mass="47091">MMRLIMRCFLFVLTFCLAVLPQIIHAQEGNQALPDPFTFNSGQKVKSVKEWERRRKEILETMTREMYGTAPKRPQNMRFEVFDLDKNALGGKATRKQVTVHISEKGKEARFDLLIYIPNQTKHPVPAIIGINFIGNQAIHADPGIKLTTAWVENSGMFPCSADGKAGDACRGVNASQWAVDSILARGYALVTLYREEIASDRKDQAFRTGVHTLYPELQQREDNFSTIAAWAWALSRGMDYLETDKDIDAGRVAVFGFSRLGKAALWAGATDRRFAAVLSNESGAGGGKQFRRGVGEDINRLCTVFPHWYARSLAKYKGKDTELPFDQHFVLALIAPRPVYLATAEDDKNADPQGEFATARAVDAVYRFLGTNGFPDVPFPALNRPLMGQIGFHIRPGGHDVKMFDWIQFLNFSDIHLQK</sequence>
<feature type="chain" id="PRO_5045238173" evidence="4">
    <location>
        <begin position="27"/>
        <end position="420"/>
    </location>
</feature>
<evidence type="ECO:0000256" key="2">
    <source>
        <dbReference type="ARBA" id="ARBA00022729"/>
    </source>
</evidence>
<name>A0ABQ1YRJ9_9BACT</name>
<evidence type="ECO:0000256" key="3">
    <source>
        <dbReference type="ARBA" id="ARBA00022801"/>
    </source>
</evidence>
<evidence type="ECO:0000256" key="4">
    <source>
        <dbReference type="SAM" id="SignalP"/>
    </source>
</evidence>
<evidence type="ECO:0000313" key="7">
    <source>
        <dbReference type="Proteomes" id="UP000600214"/>
    </source>
</evidence>
<keyword evidence="3" id="KW-0378">Hydrolase</keyword>
<dbReference type="SUPFAM" id="SSF53474">
    <property type="entry name" value="alpha/beta-Hydrolases"/>
    <property type="match status" value="1"/>
</dbReference>
<dbReference type="Gene3D" id="3.40.50.1820">
    <property type="entry name" value="alpha/beta hydrolase"/>
    <property type="match status" value="1"/>
</dbReference>
<evidence type="ECO:0000313" key="6">
    <source>
        <dbReference type="EMBL" id="GGH34398.1"/>
    </source>
</evidence>
<gene>
    <name evidence="6" type="ORF">GCM10007423_25270</name>
</gene>
<organism evidence="6 7">
    <name type="scientific">Dyadobacter endophyticus</name>
    <dbReference type="NCBI Taxonomy" id="1749036"/>
    <lineage>
        <taxon>Bacteria</taxon>
        <taxon>Pseudomonadati</taxon>
        <taxon>Bacteroidota</taxon>
        <taxon>Cytophagia</taxon>
        <taxon>Cytophagales</taxon>
        <taxon>Spirosomataceae</taxon>
        <taxon>Dyadobacter</taxon>
    </lineage>
</organism>
<dbReference type="Proteomes" id="UP000600214">
    <property type="component" value="Unassembled WGS sequence"/>
</dbReference>
<dbReference type="RefSeq" id="WP_229222191.1">
    <property type="nucleotide sequence ID" value="NZ_BMIA01000002.1"/>
</dbReference>
<dbReference type="EMBL" id="BMIA01000002">
    <property type="protein sequence ID" value="GGH34398.1"/>
    <property type="molecule type" value="Genomic_DNA"/>
</dbReference>
<accession>A0ABQ1YRJ9</accession>
<evidence type="ECO:0000259" key="5">
    <source>
        <dbReference type="Pfam" id="PF22244"/>
    </source>
</evidence>
<proteinExistence type="predicted"/>
<feature type="domain" description="4-O-methyl-glucuronoyl methylesterase-like" evidence="5">
    <location>
        <begin position="183"/>
        <end position="371"/>
    </location>
</feature>
<dbReference type="InterPro" id="IPR029058">
    <property type="entry name" value="AB_hydrolase_fold"/>
</dbReference>
<feature type="signal peptide" evidence="4">
    <location>
        <begin position="1"/>
        <end position="26"/>
    </location>
</feature>
<dbReference type="Pfam" id="PF22244">
    <property type="entry name" value="GCE_fung"/>
    <property type="match status" value="1"/>
</dbReference>
<protein>
    <submittedName>
        <fullName evidence="6">Acetylxylan esterase</fullName>
    </submittedName>
</protein>
<reference evidence="7" key="1">
    <citation type="journal article" date="2019" name="Int. J. Syst. Evol. Microbiol.">
        <title>The Global Catalogue of Microorganisms (GCM) 10K type strain sequencing project: providing services to taxonomists for standard genome sequencing and annotation.</title>
        <authorList>
            <consortium name="The Broad Institute Genomics Platform"/>
            <consortium name="The Broad Institute Genome Sequencing Center for Infectious Disease"/>
            <person name="Wu L."/>
            <person name="Ma J."/>
        </authorList>
    </citation>
    <scope>NUCLEOTIDE SEQUENCE [LARGE SCALE GENOMIC DNA]</scope>
    <source>
        <strain evidence="7">CGMCC 1.15288</strain>
    </source>
</reference>
<comment type="caution">
    <text evidence="6">The sequence shown here is derived from an EMBL/GenBank/DDBJ whole genome shotgun (WGS) entry which is preliminary data.</text>
</comment>
<keyword evidence="1" id="KW-0719">Serine esterase</keyword>
<evidence type="ECO:0000256" key="1">
    <source>
        <dbReference type="ARBA" id="ARBA00022487"/>
    </source>
</evidence>
<keyword evidence="7" id="KW-1185">Reference proteome</keyword>
<keyword evidence="2 4" id="KW-0732">Signal</keyword>